<feature type="chain" id="PRO_5020392819" description="Gnk2-homologous domain-containing protein" evidence="7">
    <location>
        <begin position="25"/>
        <end position="373"/>
    </location>
</feature>
<dbReference type="InterPro" id="IPR038408">
    <property type="entry name" value="GNK2_sf"/>
</dbReference>
<dbReference type="InterPro" id="IPR002902">
    <property type="entry name" value="GNK2"/>
</dbReference>
<feature type="transmembrane region" description="Helical" evidence="6">
    <location>
        <begin position="273"/>
        <end position="292"/>
    </location>
</feature>
<proteinExistence type="inferred from homology"/>
<keyword evidence="4" id="KW-0677">Repeat</keyword>
<keyword evidence="6" id="KW-0812">Transmembrane</keyword>
<dbReference type="PANTHER" id="PTHR32411">
    <property type="entry name" value="CYSTEINE-RICH REPEAT SECRETORY PROTEIN 38-RELATED"/>
    <property type="match status" value="1"/>
</dbReference>
<name>A0A4U5PY89_POPAL</name>
<dbReference type="GO" id="GO:0005576">
    <property type="term" value="C:extracellular region"/>
    <property type="evidence" value="ECO:0007669"/>
    <property type="project" value="UniProtKB-SubCell"/>
</dbReference>
<dbReference type="PROSITE" id="PS51473">
    <property type="entry name" value="GNK2"/>
    <property type="match status" value="2"/>
</dbReference>
<keyword evidence="6" id="KW-1133">Transmembrane helix</keyword>
<comment type="caution">
    <text evidence="9">The sequence shown here is derived from an EMBL/GenBank/DDBJ whole genome shotgun (WGS) entry which is preliminary data.</text>
</comment>
<evidence type="ECO:0000259" key="8">
    <source>
        <dbReference type="PROSITE" id="PS51473"/>
    </source>
</evidence>
<protein>
    <recommendedName>
        <fullName evidence="8">Gnk2-homologous domain-containing protein</fullName>
    </recommendedName>
</protein>
<comment type="similarity">
    <text evidence="5">Belongs to the cysteine-rich repeat secretory protein family.</text>
</comment>
<dbReference type="SUPFAM" id="SSF56112">
    <property type="entry name" value="Protein kinase-like (PK-like)"/>
    <property type="match status" value="1"/>
</dbReference>
<dbReference type="AlphaFoldDB" id="A0A4U5PY89"/>
<feature type="signal peptide" evidence="7">
    <location>
        <begin position="1"/>
        <end position="24"/>
    </location>
</feature>
<evidence type="ECO:0000256" key="7">
    <source>
        <dbReference type="SAM" id="SignalP"/>
    </source>
</evidence>
<feature type="domain" description="Gnk2-homologous" evidence="8">
    <location>
        <begin position="32"/>
        <end position="134"/>
    </location>
</feature>
<evidence type="ECO:0000256" key="2">
    <source>
        <dbReference type="ARBA" id="ARBA00022525"/>
    </source>
</evidence>
<organism evidence="9">
    <name type="scientific">Populus alba</name>
    <name type="common">White poplar</name>
    <dbReference type="NCBI Taxonomy" id="43335"/>
    <lineage>
        <taxon>Eukaryota</taxon>
        <taxon>Viridiplantae</taxon>
        <taxon>Streptophyta</taxon>
        <taxon>Embryophyta</taxon>
        <taxon>Tracheophyta</taxon>
        <taxon>Spermatophyta</taxon>
        <taxon>Magnoliopsida</taxon>
        <taxon>eudicotyledons</taxon>
        <taxon>Gunneridae</taxon>
        <taxon>Pentapetalae</taxon>
        <taxon>rosids</taxon>
        <taxon>fabids</taxon>
        <taxon>Malpighiales</taxon>
        <taxon>Salicaceae</taxon>
        <taxon>Saliceae</taxon>
        <taxon>Populus</taxon>
    </lineage>
</organism>
<dbReference type="InterPro" id="IPR011009">
    <property type="entry name" value="Kinase-like_dom_sf"/>
</dbReference>
<evidence type="ECO:0000313" key="9">
    <source>
        <dbReference type="EMBL" id="TKS02101.1"/>
    </source>
</evidence>
<gene>
    <name evidence="9" type="ORF">D5086_0000166570</name>
</gene>
<evidence type="ECO:0000256" key="4">
    <source>
        <dbReference type="ARBA" id="ARBA00022737"/>
    </source>
</evidence>
<dbReference type="Gene3D" id="3.30.430.20">
    <property type="entry name" value="Gnk2 domain, C-X8-C-X2-C motif"/>
    <property type="match status" value="2"/>
</dbReference>
<comment type="subcellular location">
    <subcellularLocation>
        <location evidence="1">Secreted</location>
    </subcellularLocation>
</comment>
<evidence type="ECO:0000256" key="3">
    <source>
        <dbReference type="ARBA" id="ARBA00022729"/>
    </source>
</evidence>
<keyword evidence="2" id="KW-0964">Secreted</keyword>
<dbReference type="Gene3D" id="3.30.200.20">
    <property type="entry name" value="Phosphorylase Kinase, domain 1"/>
    <property type="match status" value="1"/>
</dbReference>
<dbReference type="Pfam" id="PF01657">
    <property type="entry name" value="Stress-antifung"/>
    <property type="match status" value="2"/>
</dbReference>
<feature type="domain" description="Gnk2-homologous" evidence="8">
    <location>
        <begin position="142"/>
        <end position="248"/>
    </location>
</feature>
<evidence type="ECO:0000256" key="5">
    <source>
        <dbReference type="ARBA" id="ARBA00038515"/>
    </source>
</evidence>
<sequence>MFRMTSSDARLVMFLFIMSFTVLSTQTGPDVHLKTFCSNNALNYTRNSAFENNLKIVLKRLPSITSLTGFNYTFFGEASAEVYGQALCRGDVSSSACRTCVEKASKQIFNDCISRGEAIIWYELCQVHYSFQNMTSLSVYAGKYLDRDSKEKSVSDQVHFLKFSKYLMTNLSNEAAFNPFNMFATGKINFSRSKTIFAHVQYTRDIRPHECLKCLKSAITDLEGCCSSRKGGMVLSRNCNVRFELYQFYNVSKHLSSPTSRGRKWKAGKVACVVFIPITVLAIVIGSCIVFLRHKRRKETDVERSHLALLQELANPRGVTITEEGQFVSSEDLPFMDLDTIEAATRNFSDSNKLGKGGFGAVYKVSCKVALSP</sequence>
<dbReference type="EMBL" id="RCHU01000550">
    <property type="protein sequence ID" value="TKS02101.1"/>
    <property type="molecule type" value="Genomic_DNA"/>
</dbReference>
<evidence type="ECO:0000256" key="6">
    <source>
        <dbReference type="SAM" id="Phobius"/>
    </source>
</evidence>
<dbReference type="CDD" id="cd23509">
    <property type="entry name" value="Gnk2-like"/>
    <property type="match status" value="2"/>
</dbReference>
<keyword evidence="3 7" id="KW-0732">Signal</keyword>
<accession>A0A4U5PY89</accession>
<reference evidence="9" key="1">
    <citation type="submission" date="2018-10" db="EMBL/GenBank/DDBJ databases">
        <title>Population genomic analysis revealed the cold adaptation of white poplar.</title>
        <authorList>
            <person name="Liu Y.-J."/>
        </authorList>
    </citation>
    <scope>NUCLEOTIDE SEQUENCE [LARGE SCALE GENOMIC DNA]</scope>
    <source>
        <strain evidence="9">PAL-ZL1</strain>
    </source>
</reference>
<dbReference type="STRING" id="43335.A0A4U5PY89"/>
<keyword evidence="6" id="KW-0472">Membrane</keyword>
<dbReference type="PANTHER" id="PTHR32411:SF43">
    <property type="entry name" value="CYSTEINE-RICH REPEAT SECRETORY PROTEIN 38"/>
    <property type="match status" value="1"/>
</dbReference>
<dbReference type="InterPro" id="IPR050581">
    <property type="entry name" value="CRR_secretory_protein"/>
</dbReference>
<evidence type="ECO:0000256" key="1">
    <source>
        <dbReference type="ARBA" id="ARBA00004613"/>
    </source>
</evidence>